<dbReference type="PANTHER" id="PTHR15020:SF50">
    <property type="entry name" value="UPF0659 PROTEIN YMR090W"/>
    <property type="match status" value="1"/>
</dbReference>
<dbReference type="Proteomes" id="UP000243498">
    <property type="component" value="Unassembled WGS sequence"/>
</dbReference>
<dbReference type="STRING" id="1081105.A0A167HYS5"/>
<dbReference type="OMA" id="DYVAWSA"/>
<dbReference type="Gene3D" id="3.40.50.720">
    <property type="entry name" value="NAD(P)-binding Rossmann-like Domain"/>
    <property type="match status" value="1"/>
</dbReference>
<dbReference type="PANTHER" id="PTHR15020">
    <property type="entry name" value="FLAVIN REDUCTASE-RELATED"/>
    <property type="match status" value="1"/>
</dbReference>
<feature type="domain" description="NAD(P)-binding" evidence="2">
    <location>
        <begin position="11"/>
        <end position="221"/>
    </location>
</feature>
<comment type="caution">
    <text evidence="3">The sequence shown here is derived from an EMBL/GenBank/DDBJ whole genome shotgun (WGS) entry which is preliminary data.</text>
</comment>
<dbReference type="SUPFAM" id="SSF51735">
    <property type="entry name" value="NAD(P)-binding Rossmann-fold domains"/>
    <property type="match status" value="1"/>
</dbReference>
<dbReference type="OrthoDB" id="10254604at2759"/>
<dbReference type="AlphaFoldDB" id="A0A167HYS5"/>
<proteinExistence type="inferred from homology"/>
<protein>
    <submittedName>
        <fullName evidence="3">NAD dependent epimerase/dehydratase family protein</fullName>
    </submittedName>
</protein>
<evidence type="ECO:0000313" key="4">
    <source>
        <dbReference type="Proteomes" id="UP000243498"/>
    </source>
</evidence>
<dbReference type="InterPro" id="IPR016040">
    <property type="entry name" value="NAD(P)-bd_dom"/>
</dbReference>
<reference evidence="3 4" key="1">
    <citation type="journal article" date="2016" name="Genome Biol. Evol.">
        <title>Divergent and convergent evolution of fungal pathogenicity.</title>
        <authorList>
            <person name="Shang Y."/>
            <person name="Xiao G."/>
            <person name="Zheng P."/>
            <person name="Cen K."/>
            <person name="Zhan S."/>
            <person name="Wang C."/>
        </authorList>
    </citation>
    <scope>NUCLEOTIDE SEQUENCE [LARGE SCALE GENOMIC DNA]</scope>
    <source>
        <strain evidence="3 4">RCEF 4871</strain>
    </source>
</reference>
<evidence type="ECO:0000259" key="2">
    <source>
        <dbReference type="Pfam" id="PF13460"/>
    </source>
</evidence>
<sequence length="266" mass="28350">MAASHHVLLIGGHGKIAQLLTPLLLKRSWTVTSMIRTKEQAPTIEKLGSGLPGKLNVLVSSVDEVSTQDRAATILKDVKPDYVAWSAGAGGKGGAEMTFKVDRDAAINFIRAAADIPTVTRFLLVSYGGSRRAGASWWPEGEWDDYNKKVNHGVLATYYKAKIAADEVLYEVSKRSSALVGICLRPATLTEEPAGKVELGKTKHVKGNASRATVAATADALMAADGTKNTWLDLQDGSEELDAAVKRCIKDGVDAAEGEEIFGSKV</sequence>
<dbReference type="EMBL" id="AZHC01000004">
    <property type="protein sequence ID" value="OAA48481.1"/>
    <property type="molecule type" value="Genomic_DNA"/>
</dbReference>
<evidence type="ECO:0000256" key="1">
    <source>
        <dbReference type="ARBA" id="ARBA00038376"/>
    </source>
</evidence>
<gene>
    <name evidence="3" type="ORF">NOR_01731</name>
</gene>
<keyword evidence="4" id="KW-1185">Reference proteome</keyword>
<comment type="similarity">
    <text evidence="1">Belongs to the avfA family.</text>
</comment>
<organism evidence="3 4">
    <name type="scientific">Metarhizium rileyi (strain RCEF 4871)</name>
    <name type="common">Nomuraea rileyi</name>
    <dbReference type="NCBI Taxonomy" id="1649241"/>
    <lineage>
        <taxon>Eukaryota</taxon>
        <taxon>Fungi</taxon>
        <taxon>Dikarya</taxon>
        <taxon>Ascomycota</taxon>
        <taxon>Pezizomycotina</taxon>
        <taxon>Sordariomycetes</taxon>
        <taxon>Hypocreomycetidae</taxon>
        <taxon>Hypocreales</taxon>
        <taxon>Clavicipitaceae</taxon>
        <taxon>Metarhizium</taxon>
    </lineage>
</organism>
<evidence type="ECO:0000313" key="3">
    <source>
        <dbReference type="EMBL" id="OAA48481.1"/>
    </source>
</evidence>
<dbReference type="InterPro" id="IPR036291">
    <property type="entry name" value="NAD(P)-bd_dom_sf"/>
</dbReference>
<dbReference type="Pfam" id="PF13460">
    <property type="entry name" value="NAD_binding_10"/>
    <property type="match status" value="1"/>
</dbReference>
<accession>A0A167HYS5</accession>
<name>A0A167HYS5_METRR</name>